<dbReference type="SMART" id="SM00225">
    <property type="entry name" value="BTB"/>
    <property type="match status" value="2"/>
</dbReference>
<dbReference type="Pfam" id="PF07707">
    <property type="entry name" value="BACK"/>
    <property type="match status" value="1"/>
</dbReference>
<dbReference type="Proteomes" id="UP000694851">
    <property type="component" value="Unplaced"/>
</dbReference>
<keyword evidence="5" id="KW-0677">Repeat</keyword>
<keyword evidence="12" id="KW-1185">Reference proteome</keyword>
<evidence type="ECO:0000256" key="8">
    <source>
        <dbReference type="ARBA" id="ARBA00056723"/>
    </source>
</evidence>
<dbReference type="CDD" id="cd18283">
    <property type="entry name" value="BTB1_POZ_BTBD7"/>
    <property type="match status" value="1"/>
</dbReference>
<dbReference type="FunFam" id="3.30.710.10:FF:000056">
    <property type="entry name" value="BTB/POZ domain-containing protein 7"/>
    <property type="match status" value="1"/>
</dbReference>
<feature type="region of interest" description="Disordered" evidence="10">
    <location>
        <begin position="898"/>
        <end position="1025"/>
    </location>
</feature>
<gene>
    <name evidence="13" type="primary">BTBD7</name>
</gene>
<evidence type="ECO:0000313" key="12">
    <source>
        <dbReference type="Proteomes" id="UP000694851"/>
    </source>
</evidence>
<feature type="compositionally biased region" description="Basic and acidic residues" evidence="10">
    <location>
        <begin position="1086"/>
        <end position="1096"/>
    </location>
</feature>
<comment type="function">
    <text evidence="8">Acts as a mediator of epithelial dynamics and organ branching by promoting cleft progression. Induced following accumulation of fibronectin in forming clefts, leading to local expression of the cell-scattering SNAIL2 and suppression of E-cadherin levels, thereby altering cell morphology and reducing cell-cell adhesion. This stimulates cell separation at the base of forming clefts by local, dynamic intercellular gap formation and promotes cleft progression.</text>
</comment>
<dbReference type="GO" id="GO:0060693">
    <property type="term" value="P:regulation of branching involved in salivary gland morphogenesis"/>
    <property type="evidence" value="ECO:0007669"/>
    <property type="project" value="TreeGrafter"/>
</dbReference>
<evidence type="ECO:0000256" key="1">
    <source>
        <dbReference type="ARBA" id="ARBA00004123"/>
    </source>
</evidence>
<dbReference type="GO" id="GO:0061138">
    <property type="term" value="P:morphogenesis of a branching epithelium"/>
    <property type="evidence" value="ECO:0007669"/>
    <property type="project" value="InterPro"/>
</dbReference>
<dbReference type="Gene3D" id="3.30.710.10">
    <property type="entry name" value="Potassium Channel Kv1.1, Chain A"/>
    <property type="match status" value="2"/>
</dbReference>
<dbReference type="InterPro" id="IPR047936">
    <property type="entry name" value="BTBD7_BACK"/>
</dbReference>
<dbReference type="PANTHER" id="PTHR16064">
    <property type="entry name" value="BTB POZ DOMAIN CONTAINING 7"/>
    <property type="match status" value="1"/>
</dbReference>
<dbReference type="PANTHER" id="PTHR16064:SF3">
    <property type="entry name" value="BTB_POZ DOMAIN-CONTAINING PROTEIN 7"/>
    <property type="match status" value="1"/>
</dbReference>
<dbReference type="CDD" id="cd18284">
    <property type="entry name" value="BTB2_POZ_BTBD7"/>
    <property type="match status" value="1"/>
</dbReference>
<feature type="domain" description="BTB" evidence="11">
    <location>
        <begin position="142"/>
        <end position="211"/>
    </location>
</feature>
<feature type="domain" description="BTB" evidence="11">
    <location>
        <begin position="247"/>
        <end position="341"/>
    </location>
</feature>
<dbReference type="FunFam" id="3.30.710.10:FF:000055">
    <property type="entry name" value="BTB/POZ domain-containing protein 7"/>
    <property type="match status" value="1"/>
</dbReference>
<feature type="compositionally biased region" description="Basic and acidic residues" evidence="10">
    <location>
        <begin position="1108"/>
        <end position="1117"/>
    </location>
</feature>
<evidence type="ECO:0000256" key="3">
    <source>
        <dbReference type="ARBA" id="ARBA00022553"/>
    </source>
</evidence>
<dbReference type="GO" id="GO:0005634">
    <property type="term" value="C:nucleus"/>
    <property type="evidence" value="ECO:0007669"/>
    <property type="project" value="UniProtKB-SubCell"/>
</dbReference>
<keyword evidence="2" id="KW-0217">Developmental protein</keyword>
<keyword evidence="6" id="KW-0539">Nucleus</keyword>
<reference evidence="13" key="1">
    <citation type="submission" date="2025-08" db="UniProtKB">
        <authorList>
            <consortium name="RefSeq"/>
        </authorList>
    </citation>
    <scope>IDENTIFICATION</scope>
    <source>
        <tissue evidence="13">Muscle</tissue>
    </source>
</reference>
<comment type="subcellular location">
    <subcellularLocation>
        <location evidence="1">Nucleus</location>
    </subcellularLocation>
</comment>
<evidence type="ECO:0000256" key="9">
    <source>
        <dbReference type="ARBA" id="ARBA00070096"/>
    </source>
</evidence>
<dbReference type="GeneID" id="109382728"/>
<proteinExistence type="predicted"/>
<name>A0A8B7REQ8_HIPAR</name>
<evidence type="ECO:0000256" key="2">
    <source>
        <dbReference type="ARBA" id="ARBA00022473"/>
    </source>
</evidence>
<dbReference type="OrthoDB" id="2347980at2759"/>
<keyword evidence="4" id="KW-0519">Myristate</keyword>
<accession>A0A8B7REQ8</accession>
<dbReference type="InterPro" id="IPR000210">
    <property type="entry name" value="BTB/POZ_dom"/>
</dbReference>
<evidence type="ECO:0000256" key="6">
    <source>
        <dbReference type="ARBA" id="ARBA00023242"/>
    </source>
</evidence>
<feature type="compositionally biased region" description="Basic and acidic residues" evidence="10">
    <location>
        <begin position="931"/>
        <end position="942"/>
    </location>
</feature>
<dbReference type="InterPro" id="IPR047934">
    <property type="entry name" value="BTBD7_BTB_POZ_first"/>
</dbReference>
<evidence type="ECO:0000256" key="10">
    <source>
        <dbReference type="SAM" id="MobiDB-lite"/>
    </source>
</evidence>
<evidence type="ECO:0000313" key="13">
    <source>
        <dbReference type="RefSeq" id="XP_019497995.1"/>
    </source>
</evidence>
<keyword evidence="3" id="KW-0597">Phosphoprotein</keyword>
<evidence type="ECO:0000256" key="7">
    <source>
        <dbReference type="ARBA" id="ARBA00023288"/>
    </source>
</evidence>
<sequence>MGANASNYPHSCSPRVGGNSQAQQTFIGTSSYSQQGYGCDSKLYSLDHGHEKPQDKKKRTSGLATLKKKFIKRRKSNRSADHAKQMRELLSGWDVRDVNALVEEYEGTSALKELSLQASLARPEARTLQKDMADLYEYKYCTDVDLIFQETCFPVHRAILAARCPFFKTLLSSSPEYGAEIIMDINTAGIDMPMFSALLHYLYTGEFGMEDSRFQNVDILVQLSEEFGTPNSLDVDMRGLFDYMCYYDVVLSFSSDSELVEAFGGNQNCLDEELKAHKAIISARSPFFRNLLQRRIRTGEEITDRTLRTPTRIILDESIIPKKYAKVILHCMYTDVVDLSVLHCSPSVGSLSEVQALVAGKPNMTRAEEAMELYHIALFLEFNMLAQGCEDIIAESISLDTLIAILKWSSHPYGSKWVHRQALHFLCEEFSQVMTSDVFYELSKDHLLTAIQSDYLQASEQDILKYLIKWGEHQLMKRIADREPNLLSGTAHSVNKRGVKRRDLDIEELREILSPLLPFVRIEHILPINSEILSDVMKRGLISTPPSDMLPTSEGGKSNAWLRQKNAGIYVRPRLFSPYVEEAKDGKNVLKEDYMHFVILHKLKKCHGLAEWREIKILSKIYKKVLMQNTCFFFFLCSVGGLLRVAQVFCLQTVSLLAVPRLLILKDMVRRLQELRHTEQVQRAYALNCGEGATVSYEIQIRVLREFGLADAAAELLQNPHKFFPDERFGDESPLLTMRQPGRCRVNSTPAAETMFTDLDSFVAFHPPLPPPPPPYHPPATPIHNQLKASWKQRPPSQHPSRSFSYPCNHSLFHSRPAPKAGPPPVYLPGIKGGAPDCTNITGLGRQTVAAAAASATIASEKQVCTQPVLNDLMPDIAMGVSTLSLKDRRLPELTVDTELSQSVSEGGPAPPQHLSCVPQRHTHTSRKKHTLDQKTDARENQQEYPDFYDFSNAACRPSTPAPGRRTPSPSQGGCFGPDLYSHNKASPSGLKSAYLPSQTSPTKQEEARREYPLSPDGPPHRQKSEPIHLDVVEQPPQRADCPLAAPENAGSGPAHVRGRTAVETDLTFGLIPTRPSHPACSSDAPTERSSRRLADSESLGPGAQRNTDLEREDSISRGRRSPSKPDFLYKKSAL</sequence>
<dbReference type="InterPro" id="IPR047935">
    <property type="entry name" value="BTBD7_BTB_POZ_second"/>
</dbReference>
<feature type="region of interest" description="Disordered" evidence="10">
    <location>
        <begin position="1040"/>
        <end position="1059"/>
    </location>
</feature>
<dbReference type="CDD" id="cd18489">
    <property type="entry name" value="BACK_BTBD7"/>
    <property type="match status" value="1"/>
</dbReference>
<dbReference type="PROSITE" id="PS50097">
    <property type="entry name" value="BTB"/>
    <property type="match status" value="2"/>
</dbReference>
<dbReference type="InterPro" id="IPR011705">
    <property type="entry name" value="BACK"/>
</dbReference>
<feature type="region of interest" description="Disordered" evidence="10">
    <location>
        <begin position="1070"/>
        <end position="1135"/>
    </location>
</feature>
<dbReference type="InterPro" id="IPR011333">
    <property type="entry name" value="SKP1/BTB/POZ_sf"/>
</dbReference>
<evidence type="ECO:0000256" key="5">
    <source>
        <dbReference type="ARBA" id="ARBA00022737"/>
    </source>
</evidence>
<dbReference type="RefSeq" id="XP_019497995.1">
    <property type="nucleotide sequence ID" value="XM_019642450.1"/>
</dbReference>
<dbReference type="CTD" id="55727"/>
<feature type="compositionally biased region" description="Polar residues" evidence="10">
    <location>
        <begin position="1"/>
        <end position="10"/>
    </location>
</feature>
<dbReference type="Gene3D" id="1.25.40.420">
    <property type="match status" value="1"/>
</dbReference>
<dbReference type="SMART" id="SM00875">
    <property type="entry name" value="BACK"/>
    <property type="match status" value="1"/>
</dbReference>
<dbReference type="InterPro" id="IPR042345">
    <property type="entry name" value="Btbd7"/>
</dbReference>
<feature type="compositionally biased region" description="Basic residues" evidence="10">
    <location>
        <begin position="921"/>
        <end position="930"/>
    </location>
</feature>
<dbReference type="SUPFAM" id="SSF54695">
    <property type="entry name" value="POZ domain"/>
    <property type="match status" value="2"/>
</dbReference>
<dbReference type="KEGG" id="hai:109382728"/>
<protein>
    <recommendedName>
        <fullName evidence="9">BTB/POZ domain-containing protein 7</fullName>
    </recommendedName>
</protein>
<evidence type="ECO:0000259" key="11">
    <source>
        <dbReference type="PROSITE" id="PS50097"/>
    </source>
</evidence>
<dbReference type="Pfam" id="PF00651">
    <property type="entry name" value="BTB"/>
    <property type="match status" value="2"/>
</dbReference>
<feature type="region of interest" description="Disordered" evidence="10">
    <location>
        <begin position="1"/>
        <end position="21"/>
    </location>
</feature>
<keyword evidence="7" id="KW-0449">Lipoprotein</keyword>
<organism evidence="12 13">
    <name type="scientific">Hipposideros armiger</name>
    <name type="common">Great Himalayan leaf-nosed bat</name>
    <dbReference type="NCBI Taxonomy" id="186990"/>
    <lineage>
        <taxon>Eukaryota</taxon>
        <taxon>Metazoa</taxon>
        <taxon>Chordata</taxon>
        <taxon>Craniata</taxon>
        <taxon>Vertebrata</taxon>
        <taxon>Euteleostomi</taxon>
        <taxon>Mammalia</taxon>
        <taxon>Eutheria</taxon>
        <taxon>Laurasiatheria</taxon>
        <taxon>Chiroptera</taxon>
        <taxon>Yinpterochiroptera</taxon>
        <taxon>Rhinolophoidea</taxon>
        <taxon>Hipposideridae</taxon>
        <taxon>Hipposideros</taxon>
    </lineage>
</organism>
<dbReference type="AlphaFoldDB" id="A0A8B7REQ8"/>
<evidence type="ECO:0000256" key="4">
    <source>
        <dbReference type="ARBA" id="ARBA00022707"/>
    </source>
</evidence>